<feature type="coiled-coil region" evidence="1">
    <location>
        <begin position="46"/>
        <end position="73"/>
    </location>
</feature>
<dbReference type="Pfam" id="PF04977">
    <property type="entry name" value="DivIC"/>
    <property type="match status" value="1"/>
</dbReference>
<sequence length="130" mass="15163">MFKRLLYLAKRQTEKFLSLILTFLVLILLVSSVRGLLRLRQSNLSIKDAGESVGNLEKESERLKKDLEAVKSEAYVEKQIREKLGLAKEGEVVIVLPDEDTLRKLAPDYTEEEETLPDPNWRRWLKLFDF</sequence>
<evidence type="ECO:0000313" key="2">
    <source>
        <dbReference type="EMBL" id="OGM59968.1"/>
    </source>
</evidence>
<evidence type="ECO:0008006" key="4">
    <source>
        <dbReference type="Google" id="ProtNLM"/>
    </source>
</evidence>
<dbReference type="EMBL" id="MGHD01000010">
    <property type="protein sequence ID" value="OGM59968.1"/>
    <property type="molecule type" value="Genomic_DNA"/>
</dbReference>
<keyword evidence="1" id="KW-0175">Coiled coil</keyword>
<reference evidence="2 3" key="1">
    <citation type="journal article" date="2016" name="Nat. Commun.">
        <title>Thousands of microbial genomes shed light on interconnected biogeochemical processes in an aquifer system.</title>
        <authorList>
            <person name="Anantharaman K."/>
            <person name="Brown C.T."/>
            <person name="Hug L.A."/>
            <person name="Sharon I."/>
            <person name="Castelle C.J."/>
            <person name="Probst A.J."/>
            <person name="Thomas B.C."/>
            <person name="Singh A."/>
            <person name="Wilkins M.J."/>
            <person name="Karaoz U."/>
            <person name="Brodie E.L."/>
            <person name="Williams K.H."/>
            <person name="Hubbard S.S."/>
            <person name="Banfield J.F."/>
        </authorList>
    </citation>
    <scope>NUCLEOTIDE SEQUENCE [LARGE SCALE GENOMIC DNA]</scope>
</reference>
<dbReference type="InterPro" id="IPR007060">
    <property type="entry name" value="FtsL/DivIC"/>
</dbReference>
<evidence type="ECO:0000256" key="1">
    <source>
        <dbReference type="SAM" id="Coils"/>
    </source>
</evidence>
<comment type="caution">
    <text evidence="2">The sequence shown here is derived from an EMBL/GenBank/DDBJ whole genome shotgun (WGS) entry which is preliminary data.</text>
</comment>
<dbReference type="STRING" id="1802517.A2892_03650"/>
<accession>A0A1F8B9E4</accession>
<proteinExistence type="predicted"/>
<dbReference type="AlphaFoldDB" id="A0A1F8B9E4"/>
<evidence type="ECO:0000313" key="3">
    <source>
        <dbReference type="Proteomes" id="UP000176404"/>
    </source>
</evidence>
<dbReference type="Proteomes" id="UP000176404">
    <property type="component" value="Unassembled WGS sequence"/>
</dbReference>
<protein>
    <recommendedName>
        <fullName evidence="4">Cell division protein FtsL</fullName>
    </recommendedName>
</protein>
<organism evidence="2 3">
    <name type="scientific">Candidatus Woesebacteria bacterium RIFCSPLOWO2_01_FULL_39_10b</name>
    <dbReference type="NCBI Taxonomy" id="1802517"/>
    <lineage>
        <taxon>Bacteria</taxon>
        <taxon>Candidatus Woeseibacteriota</taxon>
    </lineage>
</organism>
<gene>
    <name evidence="2" type="ORF">A2892_03650</name>
</gene>
<name>A0A1F8B9E4_9BACT</name>